<accession>A0A4U1BPW8</accession>
<dbReference type="GO" id="GO:0006487">
    <property type="term" value="P:protein N-linked glycosylation"/>
    <property type="evidence" value="ECO:0007669"/>
    <property type="project" value="TreeGrafter"/>
</dbReference>
<dbReference type="Gene3D" id="3.90.550.10">
    <property type="entry name" value="Spore Coat Polysaccharide Biosynthesis Protein SpsA, Chain A"/>
    <property type="match status" value="1"/>
</dbReference>
<sequence length="325" mass="36481">MLTSQQHPYGEDFIRRKVEQLQWLCDDNPNVDWRMIMVDDGCPNDSGLQACKQIKELEDGEKLEVCFLKEAIDRGLGPAAQLKTTADSQKGGSIAYGIWHAAQREAHKDHFIAYTDADLSTHLGQLGLLVDNLTQHDNLIACGSRREPTSVVVKQGLRNHRGKLFIYLWKRLLPQLDNIIDTQCGFKMFRSDLVSELTQHMIESKFAFDLELLLKAQLSHPNRIGKVGVGWIDSDALSTTTELSPYLTMLKSIVKMYRSYVPAQAVSDQFAQLIDALEEPQWVQLVEAMADQVDSMDINLICQKELFSANSLASEAGITESVVSP</sequence>
<protein>
    <recommendedName>
        <fullName evidence="1">Glycosyltransferase 2-like domain-containing protein</fullName>
    </recommendedName>
</protein>
<dbReference type="PANTHER" id="PTHR10859:SF91">
    <property type="entry name" value="DOLICHYL-PHOSPHATE BETA-GLUCOSYLTRANSFERASE"/>
    <property type="match status" value="1"/>
</dbReference>
<evidence type="ECO:0000313" key="3">
    <source>
        <dbReference type="Proteomes" id="UP000305675"/>
    </source>
</evidence>
<dbReference type="EMBL" id="SWCJ01000013">
    <property type="protein sequence ID" value="TKB53017.1"/>
    <property type="molecule type" value="Genomic_DNA"/>
</dbReference>
<dbReference type="InterPro" id="IPR001173">
    <property type="entry name" value="Glyco_trans_2-like"/>
</dbReference>
<dbReference type="OrthoDB" id="8454008at2"/>
<dbReference type="Proteomes" id="UP000305675">
    <property type="component" value="Unassembled WGS sequence"/>
</dbReference>
<dbReference type="RefSeq" id="WP_136864270.1">
    <property type="nucleotide sequence ID" value="NZ_SWCJ01000013.1"/>
</dbReference>
<dbReference type="AlphaFoldDB" id="A0A4U1BPW8"/>
<proteinExistence type="predicted"/>
<dbReference type="SUPFAM" id="SSF53448">
    <property type="entry name" value="Nucleotide-diphospho-sugar transferases"/>
    <property type="match status" value="1"/>
</dbReference>
<evidence type="ECO:0000259" key="1">
    <source>
        <dbReference type="Pfam" id="PF00535"/>
    </source>
</evidence>
<feature type="domain" description="Glycosyltransferase 2-like" evidence="1">
    <location>
        <begin position="29"/>
        <end position="196"/>
    </location>
</feature>
<gene>
    <name evidence="2" type="ORF">FCL42_15145</name>
</gene>
<comment type="caution">
    <text evidence="2">The sequence shown here is derived from an EMBL/GenBank/DDBJ whole genome shotgun (WGS) entry which is preliminary data.</text>
</comment>
<evidence type="ECO:0000313" key="2">
    <source>
        <dbReference type="EMBL" id="TKB53017.1"/>
    </source>
</evidence>
<dbReference type="PANTHER" id="PTHR10859">
    <property type="entry name" value="GLYCOSYL TRANSFERASE"/>
    <property type="match status" value="1"/>
</dbReference>
<dbReference type="Pfam" id="PF00535">
    <property type="entry name" value="Glycos_transf_2"/>
    <property type="match status" value="1"/>
</dbReference>
<reference evidence="2 3" key="1">
    <citation type="submission" date="2019-04" db="EMBL/GenBank/DDBJ databases">
        <authorList>
            <person name="Hwang J.C."/>
        </authorList>
    </citation>
    <scope>NUCLEOTIDE SEQUENCE [LARGE SCALE GENOMIC DNA]</scope>
    <source>
        <strain evidence="2 3">IMCC35002</strain>
    </source>
</reference>
<keyword evidence="3" id="KW-1185">Reference proteome</keyword>
<name>A0A4U1BPW8_9GAMM</name>
<dbReference type="InterPro" id="IPR029044">
    <property type="entry name" value="Nucleotide-diphossugar_trans"/>
</dbReference>
<organism evidence="2 3">
    <name type="scientific">Ferrimonas aestuarii</name>
    <dbReference type="NCBI Taxonomy" id="2569539"/>
    <lineage>
        <taxon>Bacteria</taxon>
        <taxon>Pseudomonadati</taxon>
        <taxon>Pseudomonadota</taxon>
        <taxon>Gammaproteobacteria</taxon>
        <taxon>Alteromonadales</taxon>
        <taxon>Ferrimonadaceae</taxon>
        <taxon>Ferrimonas</taxon>
    </lineage>
</organism>